<evidence type="ECO:0000313" key="3">
    <source>
        <dbReference type="EMBL" id="BDT59814.1"/>
    </source>
</evidence>
<reference evidence="3" key="1">
    <citation type="submission" date="2022-11" db="EMBL/GenBank/DDBJ databases">
        <title>Isolation and characterization of PLA-degrading bacterium Massilia sp. from Antarctic soil.</title>
        <authorList>
            <person name="Sato K."/>
            <person name="Gomez-Fuentes C."/>
            <person name="Ahmad S.A."/>
            <person name="Zulkharnain A."/>
        </authorList>
    </citation>
    <scope>NUCLEOTIDE SEQUENCE</scope>
    <source>
        <strain evidence="3">N-3</strain>
    </source>
</reference>
<name>A0ABM8C961_9BURK</name>
<feature type="region of interest" description="Disordered" evidence="1">
    <location>
        <begin position="182"/>
        <end position="222"/>
    </location>
</feature>
<keyword evidence="4" id="KW-1185">Reference proteome</keyword>
<organism evidence="3 4">
    <name type="scientific">Massilia varians</name>
    <dbReference type="NCBI Taxonomy" id="457921"/>
    <lineage>
        <taxon>Bacteria</taxon>
        <taxon>Pseudomonadati</taxon>
        <taxon>Pseudomonadota</taxon>
        <taxon>Betaproteobacteria</taxon>
        <taxon>Burkholderiales</taxon>
        <taxon>Oxalobacteraceae</taxon>
        <taxon>Telluria group</taxon>
        <taxon>Massilia</taxon>
    </lineage>
</organism>
<feature type="chain" id="PRO_5045159026" evidence="2">
    <location>
        <begin position="26"/>
        <end position="222"/>
    </location>
</feature>
<accession>A0ABM8C961</accession>
<sequence>MNMSTHRSLRWVLAGLLACSASSWAALKPPTPAQQQEAAAKKAAADAKAAKDKELLAASMDAVSARWRAQAPAKGYKIVAPTTVAAAPAAAGQGLAPGVAGPGSMAPGQVANPVPPGAAAPGAARAAAAAGMVPPGGTPPNAGMPAAAPANAAPGTAAAAPATGAAPYSPQALNAANVPIKSEKLGTAAPSEDVKTRQTRSVPKGVAPAVEKEHSPKTANKQ</sequence>
<evidence type="ECO:0000256" key="1">
    <source>
        <dbReference type="SAM" id="MobiDB-lite"/>
    </source>
</evidence>
<protein>
    <submittedName>
        <fullName evidence="3">Uncharacterized protein</fullName>
    </submittedName>
</protein>
<feature type="signal peptide" evidence="2">
    <location>
        <begin position="1"/>
        <end position="25"/>
    </location>
</feature>
<proteinExistence type="predicted"/>
<dbReference type="EMBL" id="AP026966">
    <property type="protein sequence ID" value="BDT59814.1"/>
    <property type="molecule type" value="Genomic_DNA"/>
</dbReference>
<dbReference type="Proteomes" id="UP001163336">
    <property type="component" value="Chromosome"/>
</dbReference>
<keyword evidence="2" id="KW-0732">Signal</keyword>
<gene>
    <name evidence="3" type="ORF">MasN3_33080</name>
</gene>
<evidence type="ECO:0000313" key="4">
    <source>
        <dbReference type="Proteomes" id="UP001163336"/>
    </source>
</evidence>
<evidence type="ECO:0000256" key="2">
    <source>
        <dbReference type="SAM" id="SignalP"/>
    </source>
</evidence>
<feature type="region of interest" description="Disordered" evidence="1">
    <location>
        <begin position="143"/>
        <end position="166"/>
    </location>
</feature>